<dbReference type="RefSeq" id="WP_172443457.1">
    <property type="nucleotide sequence ID" value="NZ_CP053708.1"/>
</dbReference>
<feature type="transmembrane region" description="Helical" evidence="1">
    <location>
        <begin position="18"/>
        <end position="41"/>
    </location>
</feature>
<dbReference type="KEGG" id="lck:HN018_04970"/>
<feature type="transmembrane region" description="Helical" evidence="1">
    <location>
        <begin position="47"/>
        <end position="68"/>
    </location>
</feature>
<protein>
    <submittedName>
        <fullName evidence="2">Uncharacterized protein</fullName>
    </submittedName>
</protein>
<evidence type="ECO:0000313" key="2">
    <source>
        <dbReference type="EMBL" id="QKE89478.1"/>
    </source>
</evidence>
<name>A0A6M8HMA7_9PROT</name>
<keyword evidence="1" id="KW-0812">Transmembrane</keyword>
<keyword evidence="1" id="KW-1133">Transmembrane helix</keyword>
<dbReference type="AlphaFoldDB" id="A0A6M8HMA7"/>
<keyword evidence="3" id="KW-1185">Reference proteome</keyword>
<dbReference type="EMBL" id="CP053708">
    <property type="protein sequence ID" value="QKE89478.1"/>
    <property type="molecule type" value="Genomic_DNA"/>
</dbReference>
<evidence type="ECO:0000256" key="1">
    <source>
        <dbReference type="SAM" id="Phobius"/>
    </source>
</evidence>
<keyword evidence="1" id="KW-0472">Membrane</keyword>
<accession>A0A6M8HMA7</accession>
<reference evidence="2 3" key="1">
    <citation type="journal article" date="2014" name="World J. Microbiol. Biotechnol.">
        <title>Biodiversity and physiological characteristics of Antarctic and Arctic lichens-associated bacteria.</title>
        <authorList>
            <person name="Lee Y.M."/>
            <person name="Kim E.H."/>
            <person name="Lee H.K."/>
            <person name="Hong S.G."/>
        </authorList>
    </citation>
    <scope>NUCLEOTIDE SEQUENCE [LARGE SCALE GENOMIC DNA]</scope>
    <source>
        <strain evidence="2 3">PAMC 26569</strain>
    </source>
</reference>
<gene>
    <name evidence="2" type="ORF">HN018_04970</name>
</gene>
<evidence type="ECO:0000313" key="3">
    <source>
        <dbReference type="Proteomes" id="UP000500767"/>
    </source>
</evidence>
<proteinExistence type="predicted"/>
<sequence>MGPWIWSHEEWQHHERGLLMYMATVFTVFALISGGLGLMMPHLVHRLGFRMMLIYLAFAVVAATLNLLKRRS</sequence>
<dbReference type="Proteomes" id="UP000500767">
    <property type="component" value="Chromosome"/>
</dbReference>
<organism evidence="2 3">
    <name type="scientific">Lichenicola cladoniae</name>
    <dbReference type="NCBI Taxonomy" id="1484109"/>
    <lineage>
        <taxon>Bacteria</taxon>
        <taxon>Pseudomonadati</taxon>
        <taxon>Pseudomonadota</taxon>
        <taxon>Alphaproteobacteria</taxon>
        <taxon>Acetobacterales</taxon>
        <taxon>Acetobacteraceae</taxon>
        <taxon>Lichenicola</taxon>
    </lineage>
</organism>